<keyword evidence="6" id="KW-0067">ATP-binding</keyword>
<gene>
    <name evidence="10" type="ORF">M569_07578</name>
</gene>
<dbReference type="EC" id="2.7.11.1" evidence="1"/>
<feature type="domain" description="Protein kinase" evidence="9">
    <location>
        <begin position="1"/>
        <end position="184"/>
    </location>
</feature>
<keyword evidence="4" id="KW-0547">Nucleotide-binding</keyword>
<dbReference type="GO" id="GO:0004674">
    <property type="term" value="F:protein serine/threonine kinase activity"/>
    <property type="evidence" value="ECO:0007669"/>
    <property type="project" value="UniProtKB-KW"/>
</dbReference>
<dbReference type="PROSITE" id="PS50011">
    <property type="entry name" value="PROTEIN_KINASE_DOM"/>
    <property type="match status" value="1"/>
</dbReference>
<keyword evidence="3" id="KW-0808">Transferase</keyword>
<comment type="catalytic activity">
    <reaction evidence="7">
        <text>L-threonyl-[protein] + ATP = O-phospho-L-threonyl-[protein] + ADP + H(+)</text>
        <dbReference type="Rhea" id="RHEA:46608"/>
        <dbReference type="Rhea" id="RHEA-COMP:11060"/>
        <dbReference type="Rhea" id="RHEA-COMP:11605"/>
        <dbReference type="ChEBI" id="CHEBI:15378"/>
        <dbReference type="ChEBI" id="CHEBI:30013"/>
        <dbReference type="ChEBI" id="CHEBI:30616"/>
        <dbReference type="ChEBI" id="CHEBI:61977"/>
        <dbReference type="ChEBI" id="CHEBI:456216"/>
        <dbReference type="EC" id="2.7.11.1"/>
    </reaction>
</comment>
<evidence type="ECO:0000313" key="11">
    <source>
        <dbReference type="Proteomes" id="UP000015453"/>
    </source>
</evidence>
<evidence type="ECO:0000259" key="9">
    <source>
        <dbReference type="PROSITE" id="PS50011"/>
    </source>
</evidence>
<reference evidence="10 11" key="1">
    <citation type="journal article" date="2013" name="BMC Genomics">
        <title>The miniature genome of a carnivorous plant Genlisea aurea contains a low number of genes and short non-coding sequences.</title>
        <authorList>
            <person name="Leushkin E.V."/>
            <person name="Sutormin R.A."/>
            <person name="Nabieva E.R."/>
            <person name="Penin A.A."/>
            <person name="Kondrashov A.S."/>
            <person name="Logacheva M.D."/>
        </authorList>
    </citation>
    <scope>NUCLEOTIDE SEQUENCE [LARGE SCALE GENOMIC DNA]</scope>
</reference>
<dbReference type="GO" id="GO:0005524">
    <property type="term" value="F:ATP binding"/>
    <property type="evidence" value="ECO:0007669"/>
    <property type="project" value="UniProtKB-KW"/>
</dbReference>
<evidence type="ECO:0000256" key="6">
    <source>
        <dbReference type="ARBA" id="ARBA00022840"/>
    </source>
</evidence>
<dbReference type="PROSITE" id="PS00108">
    <property type="entry name" value="PROTEIN_KINASE_ST"/>
    <property type="match status" value="1"/>
</dbReference>
<organism evidence="10 11">
    <name type="scientific">Genlisea aurea</name>
    <dbReference type="NCBI Taxonomy" id="192259"/>
    <lineage>
        <taxon>Eukaryota</taxon>
        <taxon>Viridiplantae</taxon>
        <taxon>Streptophyta</taxon>
        <taxon>Embryophyta</taxon>
        <taxon>Tracheophyta</taxon>
        <taxon>Spermatophyta</taxon>
        <taxon>Magnoliopsida</taxon>
        <taxon>eudicotyledons</taxon>
        <taxon>Gunneridae</taxon>
        <taxon>Pentapetalae</taxon>
        <taxon>asterids</taxon>
        <taxon>lamiids</taxon>
        <taxon>Lamiales</taxon>
        <taxon>Lentibulariaceae</taxon>
        <taxon>Genlisea</taxon>
    </lineage>
</organism>
<comment type="caution">
    <text evidence="10">The sequence shown here is derived from an EMBL/GenBank/DDBJ whole genome shotgun (WGS) entry which is preliminary data.</text>
</comment>
<feature type="non-terminal residue" evidence="10">
    <location>
        <position position="184"/>
    </location>
</feature>
<dbReference type="OrthoDB" id="626167at2759"/>
<keyword evidence="5 10" id="KW-0418">Kinase</keyword>
<dbReference type="Gene3D" id="1.10.510.10">
    <property type="entry name" value="Transferase(Phosphotransferase) domain 1"/>
    <property type="match status" value="1"/>
</dbReference>
<evidence type="ECO:0000256" key="3">
    <source>
        <dbReference type="ARBA" id="ARBA00022679"/>
    </source>
</evidence>
<dbReference type="SUPFAM" id="SSF56112">
    <property type="entry name" value="Protein kinase-like (PK-like)"/>
    <property type="match status" value="1"/>
</dbReference>
<dbReference type="InterPro" id="IPR000719">
    <property type="entry name" value="Prot_kinase_dom"/>
</dbReference>
<feature type="non-terminal residue" evidence="10">
    <location>
        <position position="1"/>
    </location>
</feature>
<keyword evidence="11" id="KW-1185">Reference proteome</keyword>
<dbReference type="SMART" id="SM00220">
    <property type="entry name" value="S_TKc"/>
    <property type="match status" value="1"/>
</dbReference>
<evidence type="ECO:0000256" key="2">
    <source>
        <dbReference type="ARBA" id="ARBA00022527"/>
    </source>
</evidence>
<sequence length="184" mass="20851">LTVSSPSVLSWWRRVSIIIDAAQGLEYLHHGCKPPIIHRDIKPENILLTKEFEAKLADFGLARFFHTESYLHSSSRRKIWTPGYADPTCDEWSEKLDVYSFGVVMLVTITGKPPIIRGYERGVIAEWVKEVIATGDIDGVVDPRLAGHFDKEMAWTIVELSLACVSRDSARRPSMKTVVKDLRQ</sequence>
<keyword evidence="10" id="KW-0675">Receptor</keyword>
<dbReference type="Pfam" id="PF00069">
    <property type="entry name" value="Pkinase"/>
    <property type="match status" value="1"/>
</dbReference>
<dbReference type="EMBL" id="AUSU01003242">
    <property type="protein sequence ID" value="EPS67200.1"/>
    <property type="molecule type" value="Genomic_DNA"/>
</dbReference>
<evidence type="ECO:0000313" key="10">
    <source>
        <dbReference type="EMBL" id="EPS67200.1"/>
    </source>
</evidence>
<dbReference type="InterPro" id="IPR008271">
    <property type="entry name" value="Ser/Thr_kinase_AS"/>
</dbReference>
<comment type="catalytic activity">
    <reaction evidence="8">
        <text>L-seryl-[protein] + ATP = O-phospho-L-seryl-[protein] + ADP + H(+)</text>
        <dbReference type="Rhea" id="RHEA:17989"/>
        <dbReference type="Rhea" id="RHEA-COMP:9863"/>
        <dbReference type="Rhea" id="RHEA-COMP:11604"/>
        <dbReference type="ChEBI" id="CHEBI:15378"/>
        <dbReference type="ChEBI" id="CHEBI:29999"/>
        <dbReference type="ChEBI" id="CHEBI:30616"/>
        <dbReference type="ChEBI" id="CHEBI:83421"/>
        <dbReference type="ChEBI" id="CHEBI:456216"/>
        <dbReference type="EC" id="2.7.11.1"/>
    </reaction>
</comment>
<evidence type="ECO:0000256" key="5">
    <source>
        <dbReference type="ARBA" id="ARBA00022777"/>
    </source>
</evidence>
<evidence type="ECO:0000256" key="4">
    <source>
        <dbReference type="ARBA" id="ARBA00022741"/>
    </source>
</evidence>
<protein>
    <recommendedName>
        <fullName evidence="1">non-specific serine/threonine protein kinase</fullName>
        <ecNumber evidence="1">2.7.11.1</ecNumber>
    </recommendedName>
</protein>
<name>S8CKH1_9LAMI</name>
<dbReference type="Proteomes" id="UP000015453">
    <property type="component" value="Unassembled WGS sequence"/>
</dbReference>
<dbReference type="PANTHER" id="PTHR45631">
    <property type="entry name" value="OS07G0107800 PROTEIN-RELATED"/>
    <property type="match status" value="1"/>
</dbReference>
<evidence type="ECO:0000256" key="1">
    <source>
        <dbReference type="ARBA" id="ARBA00012513"/>
    </source>
</evidence>
<proteinExistence type="predicted"/>
<dbReference type="FunFam" id="1.10.510.10:FF:001023">
    <property type="entry name" value="Os07g0541700 protein"/>
    <property type="match status" value="1"/>
</dbReference>
<dbReference type="PANTHER" id="PTHR45631:SF162">
    <property type="entry name" value="PROTEIN KINASE DOMAIN-CONTAINING PROTEIN"/>
    <property type="match status" value="1"/>
</dbReference>
<dbReference type="InterPro" id="IPR011009">
    <property type="entry name" value="Kinase-like_dom_sf"/>
</dbReference>
<accession>S8CKH1</accession>
<evidence type="ECO:0000256" key="8">
    <source>
        <dbReference type="ARBA" id="ARBA00048679"/>
    </source>
</evidence>
<keyword evidence="2" id="KW-0723">Serine/threonine-protein kinase</keyword>
<dbReference type="AlphaFoldDB" id="S8CKH1"/>
<evidence type="ECO:0000256" key="7">
    <source>
        <dbReference type="ARBA" id="ARBA00047899"/>
    </source>
</evidence>